<name>A0ABQ2P3X3_9BACI</name>
<evidence type="ECO:0008006" key="3">
    <source>
        <dbReference type="Google" id="ProtNLM"/>
    </source>
</evidence>
<organism evidence="1 2">
    <name type="scientific">Oceanobacillus neutriphilus</name>
    <dbReference type="NCBI Taxonomy" id="531815"/>
    <lineage>
        <taxon>Bacteria</taxon>
        <taxon>Bacillati</taxon>
        <taxon>Bacillota</taxon>
        <taxon>Bacilli</taxon>
        <taxon>Bacillales</taxon>
        <taxon>Bacillaceae</taxon>
        <taxon>Oceanobacillus</taxon>
    </lineage>
</organism>
<dbReference type="Proteomes" id="UP000641206">
    <property type="component" value="Unassembled WGS sequence"/>
</dbReference>
<reference evidence="2" key="1">
    <citation type="journal article" date="2019" name="Int. J. Syst. Evol. Microbiol.">
        <title>The Global Catalogue of Microorganisms (GCM) 10K type strain sequencing project: providing services to taxonomists for standard genome sequencing and annotation.</title>
        <authorList>
            <consortium name="The Broad Institute Genomics Platform"/>
            <consortium name="The Broad Institute Genome Sequencing Center for Infectious Disease"/>
            <person name="Wu L."/>
            <person name="Ma J."/>
        </authorList>
    </citation>
    <scope>NUCLEOTIDE SEQUENCE [LARGE SCALE GENOMIC DNA]</scope>
    <source>
        <strain evidence="2">CGMCC 1.7693</strain>
    </source>
</reference>
<proteinExistence type="predicted"/>
<accession>A0ABQ2P3X3</accession>
<gene>
    <name evidence="1" type="ORF">GCM10011346_52370</name>
</gene>
<dbReference type="EMBL" id="BMLW01000028">
    <property type="protein sequence ID" value="GGP17245.1"/>
    <property type="molecule type" value="Genomic_DNA"/>
</dbReference>
<sequence length="130" mass="14802">MGVKVTGQKKLIAELERRFGKANMQRITDAALLEGARVFVAELRRQFASWKDTGASYDEITISKPMTVGGNRIIKIHWRGPKNRYRIIHLNEWGTVNNPNPRGKGAIARTMQNAEKEYIRAVRKAIERGI</sequence>
<comment type="caution">
    <text evidence="1">The sequence shown here is derived from an EMBL/GenBank/DDBJ whole genome shotgun (WGS) entry which is preliminary data.</text>
</comment>
<keyword evidence="2" id="KW-1185">Reference proteome</keyword>
<dbReference type="RefSeq" id="WP_188738719.1">
    <property type="nucleotide sequence ID" value="NZ_BMLW01000028.1"/>
</dbReference>
<protein>
    <recommendedName>
        <fullName evidence="3">HK97 gp10 family phage protein</fullName>
    </recommendedName>
</protein>
<evidence type="ECO:0000313" key="2">
    <source>
        <dbReference type="Proteomes" id="UP000641206"/>
    </source>
</evidence>
<evidence type="ECO:0000313" key="1">
    <source>
        <dbReference type="EMBL" id="GGP17245.1"/>
    </source>
</evidence>